<dbReference type="InterPro" id="IPR037923">
    <property type="entry name" value="HTH-like"/>
</dbReference>
<dbReference type="Gene3D" id="2.60.120.10">
    <property type="entry name" value="Jelly Rolls"/>
    <property type="match status" value="1"/>
</dbReference>
<dbReference type="EMBL" id="JAKLTR010000021">
    <property type="protein sequence ID" value="MCG2617429.1"/>
    <property type="molecule type" value="Genomic_DNA"/>
</dbReference>
<keyword evidence="2" id="KW-0238">DNA-binding</keyword>
<dbReference type="InterPro" id="IPR003313">
    <property type="entry name" value="AraC-bd"/>
</dbReference>
<dbReference type="Pfam" id="PF12833">
    <property type="entry name" value="HTH_18"/>
    <property type="match status" value="1"/>
</dbReference>
<gene>
    <name evidence="5" type="ORF">LZZ85_24235</name>
</gene>
<evidence type="ECO:0000313" key="6">
    <source>
        <dbReference type="Proteomes" id="UP001165367"/>
    </source>
</evidence>
<keyword evidence="1" id="KW-0805">Transcription regulation</keyword>
<sequence length="290" mass="33471">MSTTTPILEIGKSIANVPFEIHTMEWLEQNRWQQNAIPHRHNYYVVIWVKKGTGVHLIDLDKFELQDNTVYCISPGQVHLLKQNGDAEGYVISFTNDFMGTEESNLELLFSSGLFNTFSQSPVIKVEKDLADELDDTVHRMMKEFANFYILRSEILRGFLKIFLIYLTRQFEKSSQQPAQSKNIDLMRRFLASLEKNYTTKRMVTDYADELVVTPNYLNEVVKKVSGFPASHHIQQRIILEAKRQAAYSGVTMKEVAYHLGFDDMAHFSKFFKNASGLSFTDFKKSLQVA</sequence>
<dbReference type="Gene3D" id="1.10.10.60">
    <property type="entry name" value="Homeodomain-like"/>
    <property type="match status" value="1"/>
</dbReference>
<proteinExistence type="predicted"/>
<organism evidence="5 6">
    <name type="scientific">Terrimonas ginsenosidimutans</name>
    <dbReference type="NCBI Taxonomy" id="2908004"/>
    <lineage>
        <taxon>Bacteria</taxon>
        <taxon>Pseudomonadati</taxon>
        <taxon>Bacteroidota</taxon>
        <taxon>Chitinophagia</taxon>
        <taxon>Chitinophagales</taxon>
        <taxon>Chitinophagaceae</taxon>
        <taxon>Terrimonas</taxon>
    </lineage>
</organism>
<dbReference type="PANTHER" id="PTHR43280">
    <property type="entry name" value="ARAC-FAMILY TRANSCRIPTIONAL REGULATOR"/>
    <property type="match status" value="1"/>
</dbReference>
<dbReference type="Proteomes" id="UP001165367">
    <property type="component" value="Unassembled WGS sequence"/>
</dbReference>
<evidence type="ECO:0000259" key="4">
    <source>
        <dbReference type="PROSITE" id="PS01124"/>
    </source>
</evidence>
<feature type="domain" description="HTH araC/xylS-type" evidence="4">
    <location>
        <begin position="188"/>
        <end position="286"/>
    </location>
</feature>
<accession>A0ABS9KYH7</accession>
<evidence type="ECO:0000256" key="2">
    <source>
        <dbReference type="ARBA" id="ARBA00023125"/>
    </source>
</evidence>
<evidence type="ECO:0000256" key="1">
    <source>
        <dbReference type="ARBA" id="ARBA00023015"/>
    </source>
</evidence>
<dbReference type="SUPFAM" id="SSF46689">
    <property type="entry name" value="Homeodomain-like"/>
    <property type="match status" value="1"/>
</dbReference>
<keyword evidence="3" id="KW-0804">Transcription</keyword>
<reference evidence="5" key="1">
    <citation type="submission" date="2022-01" db="EMBL/GenBank/DDBJ databases">
        <authorList>
            <person name="Jo J.-H."/>
            <person name="Im W.-T."/>
        </authorList>
    </citation>
    <scope>NUCLEOTIDE SEQUENCE</scope>
    <source>
        <strain evidence="5">NA20</strain>
    </source>
</reference>
<evidence type="ECO:0000256" key="3">
    <source>
        <dbReference type="ARBA" id="ARBA00023163"/>
    </source>
</evidence>
<comment type="caution">
    <text evidence="5">The sequence shown here is derived from an EMBL/GenBank/DDBJ whole genome shotgun (WGS) entry which is preliminary data.</text>
</comment>
<name>A0ABS9KYH7_9BACT</name>
<keyword evidence="6" id="KW-1185">Reference proteome</keyword>
<dbReference type="InterPro" id="IPR018060">
    <property type="entry name" value="HTH_AraC"/>
</dbReference>
<dbReference type="RefSeq" id="WP_237876181.1">
    <property type="nucleotide sequence ID" value="NZ_JAKLTR010000021.1"/>
</dbReference>
<dbReference type="PANTHER" id="PTHR43280:SF32">
    <property type="entry name" value="TRANSCRIPTIONAL REGULATORY PROTEIN"/>
    <property type="match status" value="1"/>
</dbReference>
<dbReference type="Pfam" id="PF02311">
    <property type="entry name" value="AraC_binding"/>
    <property type="match status" value="1"/>
</dbReference>
<protein>
    <submittedName>
        <fullName evidence="5">Helix-turn-helix transcriptional regulator</fullName>
    </submittedName>
</protein>
<dbReference type="PROSITE" id="PS01124">
    <property type="entry name" value="HTH_ARAC_FAMILY_2"/>
    <property type="match status" value="1"/>
</dbReference>
<dbReference type="SUPFAM" id="SSF51215">
    <property type="entry name" value="Regulatory protein AraC"/>
    <property type="match status" value="1"/>
</dbReference>
<dbReference type="InterPro" id="IPR014710">
    <property type="entry name" value="RmlC-like_jellyroll"/>
</dbReference>
<evidence type="ECO:0000313" key="5">
    <source>
        <dbReference type="EMBL" id="MCG2617429.1"/>
    </source>
</evidence>
<dbReference type="InterPro" id="IPR009057">
    <property type="entry name" value="Homeodomain-like_sf"/>
</dbReference>
<dbReference type="SMART" id="SM00342">
    <property type="entry name" value="HTH_ARAC"/>
    <property type="match status" value="1"/>
</dbReference>